<dbReference type="GO" id="GO:0051082">
    <property type="term" value="F:unfolded protein binding"/>
    <property type="evidence" value="ECO:0007669"/>
    <property type="project" value="UniProtKB-UniRule"/>
</dbReference>
<comment type="subunit">
    <text evidence="6 8">Forms a cylinder of 14 subunits composed of two heptameric rings stacked back-to-back. Interacts with the co-chaperonin GroES.</text>
</comment>
<dbReference type="PRINTS" id="PR00298">
    <property type="entry name" value="CHAPERONIN60"/>
</dbReference>
<dbReference type="GO" id="GO:0005737">
    <property type="term" value="C:cytoplasm"/>
    <property type="evidence" value="ECO:0007669"/>
    <property type="project" value="UniProtKB-SubCell"/>
</dbReference>
<organism evidence="9 10">
    <name type="scientific">Cytobacillus oceanisediminis</name>
    <dbReference type="NCBI Taxonomy" id="665099"/>
    <lineage>
        <taxon>Bacteria</taxon>
        <taxon>Bacillati</taxon>
        <taxon>Bacillota</taxon>
        <taxon>Bacilli</taxon>
        <taxon>Bacillales</taxon>
        <taxon>Bacillaceae</taxon>
        <taxon>Cytobacillus</taxon>
    </lineage>
</organism>
<dbReference type="Pfam" id="PF00118">
    <property type="entry name" value="Cpn60_TCP1"/>
    <property type="match status" value="1"/>
</dbReference>
<evidence type="ECO:0000256" key="5">
    <source>
        <dbReference type="ARBA" id="ARBA00023235"/>
    </source>
</evidence>
<dbReference type="AlphaFoldDB" id="A0A562J5X1"/>
<dbReference type="PANTHER" id="PTHR45633">
    <property type="entry name" value="60 KDA HEAT SHOCK PROTEIN, MITOCHONDRIAL"/>
    <property type="match status" value="1"/>
</dbReference>
<dbReference type="Gene3D" id="3.30.260.10">
    <property type="entry name" value="TCP-1-like chaperonin intermediate domain"/>
    <property type="match status" value="1"/>
</dbReference>
<dbReference type="HAMAP" id="MF_00600">
    <property type="entry name" value="CH60"/>
    <property type="match status" value="1"/>
</dbReference>
<dbReference type="Gene3D" id="1.10.560.10">
    <property type="entry name" value="GroEL-like equatorial domain"/>
    <property type="match status" value="1"/>
</dbReference>
<keyword evidence="6" id="KW-0963">Cytoplasm</keyword>
<dbReference type="EC" id="5.6.1.7" evidence="6"/>
<dbReference type="GO" id="GO:0042026">
    <property type="term" value="P:protein refolding"/>
    <property type="evidence" value="ECO:0007669"/>
    <property type="project" value="UniProtKB-UniRule"/>
</dbReference>
<keyword evidence="3 6" id="KW-0067">ATP-binding</keyword>
<keyword evidence="5 6" id="KW-0413">Isomerase</keyword>
<keyword evidence="4 6" id="KW-0143">Chaperone</keyword>
<dbReference type="InterPro" id="IPR027409">
    <property type="entry name" value="GroEL-like_apical_dom_sf"/>
</dbReference>
<feature type="binding site" evidence="6">
    <location>
        <begin position="476"/>
        <end position="478"/>
    </location>
    <ligand>
        <name>ATP</name>
        <dbReference type="ChEBI" id="CHEBI:30616"/>
    </ligand>
</feature>
<evidence type="ECO:0000256" key="2">
    <source>
        <dbReference type="ARBA" id="ARBA00022741"/>
    </source>
</evidence>
<dbReference type="EMBL" id="VLKI01000028">
    <property type="protein sequence ID" value="TWH78579.1"/>
    <property type="molecule type" value="Genomic_DNA"/>
</dbReference>
<protein>
    <recommendedName>
        <fullName evidence="6">Chaperonin GroEL</fullName>
        <ecNumber evidence="6">5.6.1.7</ecNumber>
    </recommendedName>
    <alternativeName>
        <fullName evidence="6">60 kDa chaperonin</fullName>
    </alternativeName>
    <alternativeName>
        <fullName evidence="6">Chaperonin-60</fullName>
        <shortName evidence="6">Cpn60</shortName>
    </alternativeName>
</protein>
<dbReference type="InterPro" id="IPR018370">
    <property type="entry name" value="Chaperonin_Cpn60_CS"/>
</dbReference>
<dbReference type="InterPro" id="IPR027410">
    <property type="entry name" value="TCP-1-like_intermed_sf"/>
</dbReference>
<sequence length="543" mass="57361">MAKEIKFSEEARRAMLRGVDSLANAVKVTLGPKGRNVVLEKKFGSPLITNDGVTIAKEIELEDAFENMGAKLVAEVASKTNDVAGDGTTTATVLAQAMIREGLKNVTAGANPMGIRKGIEKAVVTAVEELKAISKPIENKESIAQVAAISAADNEVGQLIAEAMERVGNDGVITIEESKGFTTELDVVEGMQFDRGYASPYMVTDSDKMEAVLENPYILITDKKITSIQEILPVLEQVVQQGKPLLLVAEDVEGEALATLVVNKLRGTFNAVAVKAPGFGDRRKAMLEDIAILTGGEVITEELGRDLKSATIDSLGRATKVVVTKENTTIVEGAGDSAQIGGRVNQIRTQMEETTSEFDREKLQERLAKLAGGVAVVKVGAATETELKERKLRIEDALNSTRAAVEEGIVSGGGVALLNVYNKVAAIEAEGDEATGVNIVLRAMEEPVRTIAHNAGLEGSIIVDRLKREAVGTGFNAATGEWVNMIEAGIVDPTKVTRSALQNAGSVAAMFLTTEAVVADKPEENAAPAMPDMGGMGGMGGMM</sequence>
<dbReference type="InterPro" id="IPR002423">
    <property type="entry name" value="Cpn60/GroEL/TCP-1"/>
</dbReference>
<dbReference type="GO" id="GO:0005524">
    <property type="term" value="F:ATP binding"/>
    <property type="evidence" value="ECO:0007669"/>
    <property type="project" value="UniProtKB-UniRule"/>
</dbReference>
<evidence type="ECO:0000313" key="10">
    <source>
        <dbReference type="Proteomes" id="UP000318667"/>
    </source>
</evidence>
<dbReference type="NCBIfam" id="NF009488">
    <property type="entry name" value="PRK12850.1"/>
    <property type="match status" value="1"/>
</dbReference>
<dbReference type="CDD" id="cd03344">
    <property type="entry name" value="GroEL"/>
    <property type="match status" value="1"/>
</dbReference>
<comment type="similarity">
    <text evidence="1 6 7">Belongs to the chaperonin (HSP60) family.</text>
</comment>
<dbReference type="FunFam" id="3.50.7.10:FF:000001">
    <property type="entry name" value="60 kDa chaperonin"/>
    <property type="match status" value="1"/>
</dbReference>
<keyword evidence="10" id="KW-1185">Reference proteome</keyword>
<dbReference type="GO" id="GO:0016853">
    <property type="term" value="F:isomerase activity"/>
    <property type="evidence" value="ECO:0007669"/>
    <property type="project" value="UniProtKB-KW"/>
</dbReference>
<reference evidence="9 10" key="1">
    <citation type="journal article" date="2015" name="Stand. Genomic Sci.">
        <title>Genomic Encyclopedia of Bacterial and Archaeal Type Strains, Phase III: the genomes of soil and plant-associated and newly described type strains.</title>
        <authorList>
            <person name="Whitman W.B."/>
            <person name="Woyke T."/>
            <person name="Klenk H.P."/>
            <person name="Zhou Y."/>
            <person name="Lilburn T.G."/>
            <person name="Beck B.J."/>
            <person name="De Vos P."/>
            <person name="Vandamme P."/>
            <person name="Eisen J.A."/>
            <person name="Garrity G."/>
            <person name="Hugenholtz P."/>
            <person name="Kyrpides N.C."/>
        </authorList>
    </citation>
    <scope>NUCLEOTIDE SEQUENCE [LARGE SCALE GENOMIC DNA]</scope>
    <source>
        <strain evidence="9 10">CGMCC 1.10115</strain>
    </source>
</reference>
<dbReference type="GeneID" id="65406290"/>
<dbReference type="Gene3D" id="3.50.7.10">
    <property type="entry name" value="GroEL"/>
    <property type="match status" value="1"/>
</dbReference>
<dbReference type="OrthoDB" id="9766614at2"/>
<feature type="binding site" evidence="6">
    <location>
        <begin position="29"/>
        <end position="32"/>
    </location>
    <ligand>
        <name>ATP</name>
        <dbReference type="ChEBI" id="CHEBI:30616"/>
    </ligand>
</feature>
<evidence type="ECO:0000256" key="8">
    <source>
        <dbReference type="RuleBase" id="RU000419"/>
    </source>
</evidence>
<feature type="binding site" evidence="6">
    <location>
        <begin position="86"/>
        <end position="90"/>
    </location>
    <ligand>
        <name>ATP</name>
        <dbReference type="ChEBI" id="CHEBI:30616"/>
    </ligand>
</feature>
<proteinExistence type="inferred from homology"/>
<accession>A0A562J5X1</accession>
<comment type="subcellular location">
    <subcellularLocation>
        <location evidence="6">Cytoplasm</location>
    </subcellularLocation>
</comment>
<dbReference type="NCBIfam" id="NF009487">
    <property type="entry name" value="PRK12849.1"/>
    <property type="match status" value="1"/>
</dbReference>
<feature type="binding site" evidence="6">
    <location>
        <position position="492"/>
    </location>
    <ligand>
        <name>ATP</name>
        <dbReference type="ChEBI" id="CHEBI:30616"/>
    </ligand>
</feature>
<evidence type="ECO:0000256" key="4">
    <source>
        <dbReference type="ARBA" id="ARBA00023186"/>
    </source>
</evidence>
<comment type="caution">
    <text evidence="9">The sequence shown here is derived from an EMBL/GenBank/DDBJ whole genome shotgun (WGS) entry which is preliminary data.</text>
</comment>
<dbReference type="SUPFAM" id="SSF48592">
    <property type="entry name" value="GroEL equatorial domain-like"/>
    <property type="match status" value="1"/>
</dbReference>
<evidence type="ECO:0000256" key="7">
    <source>
        <dbReference type="RuleBase" id="RU000418"/>
    </source>
</evidence>
<dbReference type="PROSITE" id="PS00296">
    <property type="entry name" value="CHAPERONINS_CPN60"/>
    <property type="match status" value="1"/>
</dbReference>
<name>A0A562J5X1_9BACI</name>
<gene>
    <name evidence="6" type="primary">groEL</name>
    <name evidence="6" type="synonym">groL</name>
    <name evidence="9" type="ORF">IQ19_05213</name>
</gene>
<evidence type="ECO:0000313" key="9">
    <source>
        <dbReference type="EMBL" id="TWH78579.1"/>
    </source>
</evidence>
<dbReference type="Proteomes" id="UP000318667">
    <property type="component" value="Unassembled WGS sequence"/>
</dbReference>
<dbReference type="NCBIfam" id="NF009489">
    <property type="entry name" value="PRK12851.1"/>
    <property type="match status" value="1"/>
</dbReference>
<dbReference type="GO" id="GO:0140662">
    <property type="term" value="F:ATP-dependent protein folding chaperone"/>
    <property type="evidence" value="ECO:0007669"/>
    <property type="project" value="InterPro"/>
</dbReference>
<evidence type="ECO:0000256" key="6">
    <source>
        <dbReference type="HAMAP-Rule" id="MF_00600"/>
    </source>
</evidence>
<dbReference type="InterPro" id="IPR001844">
    <property type="entry name" value="Cpn60/GroEL"/>
</dbReference>
<dbReference type="InterPro" id="IPR027413">
    <property type="entry name" value="GROEL-like_equatorial_sf"/>
</dbReference>
<feature type="binding site" evidence="6">
    <location>
        <position position="413"/>
    </location>
    <ligand>
        <name>ATP</name>
        <dbReference type="ChEBI" id="CHEBI:30616"/>
    </ligand>
</feature>
<evidence type="ECO:0000256" key="1">
    <source>
        <dbReference type="ARBA" id="ARBA00006607"/>
    </source>
</evidence>
<dbReference type="NCBIfam" id="NF000592">
    <property type="entry name" value="PRK00013.1"/>
    <property type="match status" value="1"/>
</dbReference>
<comment type="caution">
    <text evidence="6">Lacks conserved residue(s) required for the propagation of feature annotation.</text>
</comment>
<dbReference type="SUPFAM" id="SSF54849">
    <property type="entry name" value="GroEL-intermediate domain like"/>
    <property type="match status" value="1"/>
</dbReference>
<comment type="function">
    <text evidence="6 8">Together with its co-chaperonin GroES, plays an essential role in assisting protein folding. The GroEL-GroES system forms a nano-cage that allows encapsulation of the non-native substrate proteins and provides a physical environment optimized to promote and accelerate protein folding.</text>
</comment>
<dbReference type="FunFam" id="1.10.560.10:FF:000001">
    <property type="entry name" value="60 kDa chaperonin"/>
    <property type="match status" value="1"/>
</dbReference>
<dbReference type="RefSeq" id="WP_144546272.1">
    <property type="nucleotide sequence ID" value="NZ_CBCSDC010000064.1"/>
</dbReference>
<dbReference type="SUPFAM" id="SSF52029">
    <property type="entry name" value="GroEL apical domain-like"/>
    <property type="match status" value="1"/>
</dbReference>
<dbReference type="NCBIfam" id="TIGR02348">
    <property type="entry name" value="GroEL"/>
    <property type="match status" value="1"/>
</dbReference>
<keyword evidence="2 6" id="KW-0547">Nucleotide-binding</keyword>
<evidence type="ECO:0000256" key="3">
    <source>
        <dbReference type="ARBA" id="ARBA00022840"/>
    </source>
</evidence>